<name>A0A368V5Q3_MARNT</name>
<evidence type="ECO:0000313" key="12">
    <source>
        <dbReference type="Proteomes" id="UP000252795"/>
    </source>
</evidence>
<keyword evidence="8 9" id="KW-0472">Membrane</keyword>
<dbReference type="AlphaFoldDB" id="A0A368V5Q3"/>
<keyword evidence="7 9" id="KW-1133">Transmembrane helix</keyword>
<evidence type="ECO:0000256" key="5">
    <source>
        <dbReference type="ARBA" id="ARBA00022573"/>
    </source>
</evidence>
<comment type="similarity">
    <text evidence="3 9">Belongs to the CobD/CbiB family.</text>
</comment>
<gene>
    <name evidence="9" type="primary">cobD</name>
    <name evidence="11" type="ORF">DET51_104254</name>
    <name evidence="10" type="ORF">DET64_104254</name>
</gene>
<evidence type="ECO:0000256" key="9">
    <source>
        <dbReference type="HAMAP-Rule" id="MF_00024"/>
    </source>
</evidence>
<dbReference type="Pfam" id="PF03186">
    <property type="entry name" value="CobD_Cbib"/>
    <property type="match status" value="1"/>
</dbReference>
<evidence type="ECO:0000256" key="1">
    <source>
        <dbReference type="ARBA" id="ARBA00004651"/>
    </source>
</evidence>
<keyword evidence="13" id="KW-1185">Reference proteome</keyword>
<accession>A0A368V5Q3</accession>
<evidence type="ECO:0000313" key="10">
    <source>
        <dbReference type="EMBL" id="RBP75104.1"/>
    </source>
</evidence>
<dbReference type="PANTHER" id="PTHR34308">
    <property type="entry name" value="COBALAMIN BIOSYNTHESIS PROTEIN CBIB"/>
    <property type="match status" value="1"/>
</dbReference>
<evidence type="ECO:0000256" key="4">
    <source>
        <dbReference type="ARBA" id="ARBA00022475"/>
    </source>
</evidence>
<comment type="function">
    <text evidence="9">Converts cobyric acid to cobinamide by the addition of aminopropanol on the F carboxylic group.</text>
</comment>
<dbReference type="HAMAP" id="MF_00024">
    <property type="entry name" value="CobD_CbiB"/>
    <property type="match status" value="1"/>
</dbReference>
<feature type="transmembrane region" description="Helical" evidence="9">
    <location>
        <begin position="83"/>
        <end position="103"/>
    </location>
</feature>
<dbReference type="GO" id="GO:0048472">
    <property type="term" value="F:threonine-phosphate decarboxylase activity"/>
    <property type="evidence" value="ECO:0007669"/>
    <property type="project" value="InterPro"/>
</dbReference>
<dbReference type="Proteomes" id="UP000252795">
    <property type="component" value="Unassembled WGS sequence"/>
</dbReference>
<dbReference type="EMBL" id="QPJB01000004">
    <property type="protein sequence ID" value="RCW35635.1"/>
    <property type="molecule type" value="Genomic_DNA"/>
</dbReference>
<dbReference type="UniPathway" id="UPA00148"/>
<dbReference type="Proteomes" id="UP000253065">
    <property type="component" value="Unassembled WGS sequence"/>
</dbReference>
<comment type="pathway">
    <text evidence="2 9">Cofactor biosynthesis; adenosylcobalamin biosynthesis.</text>
</comment>
<evidence type="ECO:0000256" key="7">
    <source>
        <dbReference type="ARBA" id="ARBA00022989"/>
    </source>
</evidence>
<evidence type="ECO:0000256" key="6">
    <source>
        <dbReference type="ARBA" id="ARBA00022692"/>
    </source>
</evidence>
<feature type="transmembrane region" description="Helical" evidence="9">
    <location>
        <begin position="156"/>
        <end position="178"/>
    </location>
</feature>
<keyword evidence="6 9" id="KW-0812">Transmembrane</keyword>
<comment type="subcellular location">
    <subcellularLocation>
        <location evidence="1 9">Cell membrane</location>
        <topology evidence="1 9">Multi-pass membrane protein</topology>
    </subcellularLocation>
</comment>
<evidence type="ECO:0000313" key="11">
    <source>
        <dbReference type="EMBL" id="RCW35635.1"/>
    </source>
</evidence>
<dbReference type="NCBIfam" id="TIGR00380">
    <property type="entry name" value="cobal_cbiB"/>
    <property type="match status" value="1"/>
</dbReference>
<comment type="caution">
    <text evidence="11">The sequence shown here is derived from an EMBL/GenBank/DDBJ whole genome shotgun (WGS) entry which is preliminary data.</text>
</comment>
<evidence type="ECO:0000256" key="8">
    <source>
        <dbReference type="ARBA" id="ARBA00023136"/>
    </source>
</evidence>
<dbReference type="EMBL" id="QNSA01000004">
    <property type="protein sequence ID" value="RBP75104.1"/>
    <property type="molecule type" value="Genomic_DNA"/>
</dbReference>
<sequence length="319" mass="33851">MDTFVVAVLVCGAAVLLDWLMGEPRRWHPLVGFGRWASLLEQRLNDQQTFPAQSLLLGVLATLVAVMPAVVLAIFLQFLLEGWLWLLTQVAGVWLAISLRGLAEHGRAVSTALACGDGARARLAVGRIVSRDAAVLSDEGVAAAASESMLENGADAVFSSVFWYLVAGLPGLVLHRLVNTLDAMWGYRTPRYLYFGRCAARLDDAMNWVPARLTALTYALLGNTRLAVKCWREQSRAWDSPNAGPVMAAGAGALGVTLGGPAPYSGGVKQRPLLGSGQGATAQTVEGAISLVQRGVMLWLLVLLALAASLNAFWSGGIG</sequence>
<dbReference type="OMA" id="RWHPLVG"/>
<dbReference type="InterPro" id="IPR004485">
    <property type="entry name" value="Cobalamin_biosynth_CobD/CbiB"/>
</dbReference>
<dbReference type="GO" id="GO:0005886">
    <property type="term" value="C:plasma membrane"/>
    <property type="evidence" value="ECO:0007669"/>
    <property type="project" value="UniProtKB-SubCell"/>
</dbReference>
<comment type="caution">
    <text evidence="9">Lacks conserved residue(s) required for the propagation of feature annotation.</text>
</comment>
<dbReference type="GO" id="GO:0009236">
    <property type="term" value="P:cobalamin biosynthetic process"/>
    <property type="evidence" value="ECO:0007669"/>
    <property type="project" value="UniProtKB-UniRule"/>
</dbReference>
<organism evidence="11 12">
    <name type="scientific">Marinobacter nauticus</name>
    <name type="common">Marinobacter hydrocarbonoclasticus</name>
    <name type="synonym">Marinobacter aquaeolei</name>
    <dbReference type="NCBI Taxonomy" id="2743"/>
    <lineage>
        <taxon>Bacteria</taxon>
        <taxon>Pseudomonadati</taxon>
        <taxon>Pseudomonadota</taxon>
        <taxon>Gammaproteobacteria</taxon>
        <taxon>Pseudomonadales</taxon>
        <taxon>Marinobacteraceae</taxon>
        <taxon>Marinobacter</taxon>
    </lineage>
</organism>
<dbReference type="PANTHER" id="PTHR34308:SF1">
    <property type="entry name" value="COBALAMIN BIOSYNTHESIS PROTEIN CBIB"/>
    <property type="match status" value="1"/>
</dbReference>
<proteinExistence type="inferred from homology"/>
<feature type="transmembrane region" description="Helical" evidence="9">
    <location>
        <begin position="296"/>
        <end position="314"/>
    </location>
</feature>
<evidence type="ECO:0000256" key="3">
    <source>
        <dbReference type="ARBA" id="ARBA00006263"/>
    </source>
</evidence>
<feature type="transmembrane region" description="Helical" evidence="9">
    <location>
        <begin position="55"/>
        <end position="76"/>
    </location>
</feature>
<keyword evidence="5 9" id="KW-0169">Cobalamin biosynthesis</keyword>
<reference evidence="11 12" key="1">
    <citation type="submission" date="2018-07" db="EMBL/GenBank/DDBJ databases">
        <title>Freshwater and sediment microbial communities from various areas in North America, analyzing microbe dynamics in response to fracking.</title>
        <authorList>
            <person name="Lamendella R."/>
        </authorList>
    </citation>
    <scope>NUCLEOTIDE SEQUENCE [LARGE SCALE GENOMIC DNA]</scope>
    <source>
        <strain evidence="11 12">114E</strain>
        <strain evidence="10 13">114E_o</strain>
    </source>
</reference>
<dbReference type="GO" id="GO:0015420">
    <property type="term" value="F:ABC-type vitamin B12 transporter activity"/>
    <property type="evidence" value="ECO:0007669"/>
    <property type="project" value="UniProtKB-UniRule"/>
</dbReference>
<evidence type="ECO:0000256" key="2">
    <source>
        <dbReference type="ARBA" id="ARBA00004953"/>
    </source>
</evidence>
<protein>
    <recommendedName>
        <fullName evidence="9">Cobalamin biosynthesis protein CobD</fullName>
    </recommendedName>
</protein>
<evidence type="ECO:0000313" key="13">
    <source>
        <dbReference type="Proteomes" id="UP000253065"/>
    </source>
</evidence>
<dbReference type="RefSeq" id="WP_011783825.1">
    <property type="nucleotide sequence ID" value="NZ_JAHVKA010000003.1"/>
</dbReference>
<keyword evidence="4 9" id="KW-1003">Cell membrane</keyword>